<accession>A0A941CQL3</accession>
<name>A0A941CQL3_9CLOT</name>
<comment type="caution">
    <text evidence="2">The sequence shown here is derived from an EMBL/GenBank/DDBJ whole genome shotgun (WGS) entry which is preliminary data.</text>
</comment>
<evidence type="ECO:0000313" key="3">
    <source>
        <dbReference type="Proteomes" id="UP000675379"/>
    </source>
</evidence>
<dbReference type="EMBL" id="JAGSCS010000003">
    <property type="protein sequence ID" value="MBR0575553.1"/>
    <property type="molecule type" value="Genomic_DNA"/>
</dbReference>
<keyword evidence="1" id="KW-1133">Transmembrane helix</keyword>
<keyword evidence="1" id="KW-0812">Transmembrane</keyword>
<sequence length="236" mass="26186">MGTGVHFTVKGIPFQQSNFYVSSGKTDGQGNLQETKYQDLFTGETAKVYSNVETLGAEGTLHLERSVHIQESSGAIFHYVLLGEQSQQGKAFTGSLVSEDGVVLWKGSYDLEVSRITSSFFAEGLDFQGKLAGIVRESKLHGEPLRSLLDLGLHHVQPFTQGRVHYLVLAWGFYLAALLSVFFLPRAYRNWGPSGDQERQIKRLKIIALAVFLLLMAVNVSRLLEPVSTFTFNRIG</sequence>
<protein>
    <submittedName>
        <fullName evidence="2">Uncharacterized protein</fullName>
    </submittedName>
</protein>
<evidence type="ECO:0000256" key="1">
    <source>
        <dbReference type="SAM" id="Phobius"/>
    </source>
</evidence>
<feature type="transmembrane region" description="Helical" evidence="1">
    <location>
        <begin position="206"/>
        <end position="224"/>
    </location>
</feature>
<reference evidence="2" key="1">
    <citation type="submission" date="2021-04" db="EMBL/GenBank/DDBJ databases">
        <title>Proteiniclasticum sedimins sp. nov., an obligate anaerobic bacterium isolated from anaerobic sludge.</title>
        <authorList>
            <person name="Liu J."/>
        </authorList>
    </citation>
    <scope>NUCLEOTIDE SEQUENCE</scope>
    <source>
        <strain evidence="2">BAD-10</strain>
    </source>
</reference>
<dbReference type="RefSeq" id="WP_211800068.1">
    <property type="nucleotide sequence ID" value="NZ_JAGSCS010000003.1"/>
</dbReference>
<evidence type="ECO:0000313" key="2">
    <source>
        <dbReference type="EMBL" id="MBR0575553.1"/>
    </source>
</evidence>
<keyword evidence="3" id="KW-1185">Reference proteome</keyword>
<dbReference type="Proteomes" id="UP000675379">
    <property type="component" value="Unassembled WGS sequence"/>
</dbReference>
<dbReference type="AlphaFoldDB" id="A0A941CQL3"/>
<feature type="transmembrane region" description="Helical" evidence="1">
    <location>
        <begin position="164"/>
        <end position="185"/>
    </location>
</feature>
<proteinExistence type="predicted"/>
<gene>
    <name evidence="2" type="ORF">KCG48_04270</name>
</gene>
<organism evidence="2 3">
    <name type="scientific">Proteiniclasticum sediminis</name>
    <dbReference type="NCBI Taxonomy" id="2804028"/>
    <lineage>
        <taxon>Bacteria</taxon>
        <taxon>Bacillati</taxon>
        <taxon>Bacillota</taxon>
        <taxon>Clostridia</taxon>
        <taxon>Eubacteriales</taxon>
        <taxon>Clostridiaceae</taxon>
        <taxon>Proteiniclasticum</taxon>
    </lineage>
</organism>
<keyword evidence="1" id="KW-0472">Membrane</keyword>